<proteinExistence type="predicted"/>
<evidence type="ECO:0000313" key="1">
    <source>
        <dbReference type="EMBL" id="DAE07489.1"/>
    </source>
</evidence>
<name>A0A8S5PM32_9CAUD</name>
<accession>A0A8S5PM32</accession>
<reference evidence="1" key="1">
    <citation type="journal article" date="2021" name="Proc. Natl. Acad. Sci. U.S.A.">
        <title>A Catalog of Tens of Thousands of Viruses from Human Metagenomes Reveals Hidden Associations with Chronic Diseases.</title>
        <authorList>
            <person name="Tisza M.J."/>
            <person name="Buck C.B."/>
        </authorList>
    </citation>
    <scope>NUCLEOTIDE SEQUENCE</scope>
    <source>
        <strain evidence="1">Ct0zh2</strain>
    </source>
</reference>
<dbReference type="EMBL" id="BK015451">
    <property type="protein sequence ID" value="DAE07489.1"/>
    <property type="molecule type" value="Genomic_DNA"/>
</dbReference>
<sequence length="81" mass="9246">MSSSEIRMLIKNVGQHISDKPSVIHIREVMILIVETVKVKNATIRVHDDCYVDRTEEEVKKLIDGCCRIIQGALIRKEKTA</sequence>
<protein>
    <submittedName>
        <fullName evidence="1">Uncharacterized protein</fullName>
    </submittedName>
</protein>
<organism evidence="1">
    <name type="scientific">Siphoviridae sp. ct0zh2</name>
    <dbReference type="NCBI Taxonomy" id="2825302"/>
    <lineage>
        <taxon>Viruses</taxon>
        <taxon>Duplodnaviria</taxon>
        <taxon>Heunggongvirae</taxon>
        <taxon>Uroviricota</taxon>
        <taxon>Caudoviricetes</taxon>
    </lineage>
</organism>